<dbReference type="InterPro" id="IPR015424">
    <property type="entry name" value="PyrdxlP-dep_Trfase"/>
</dbReference>
<dbReference type="Pfam" id="PF01041">
    <property type="entry name" value="DegT_DnrJ_EryC1"/>
    <property type="match status" value="1"/>
</dbReference>
<dbReference type="Gene3D" id="3.90.1150.10">
    <property type="entry name" value="Aspartate Aminotransferase, domain 1"/>
    <property type="match status" value="1"/>
</dbReference>
<keyword evidence="14" id="KW-1185">Reference proteome</keyword>
<evidence type="ECO:0000256" key="3">
    <source>
        <dbReference type="ARBA" id="ARBA00022576"/>
    </source>
</evidence>
<evidence type="ECO:0000256" key="9">
    <source>
        <dbReference type="ARBA" id="ARBA00074221"/>
    </source>
</evidence>
<dbReference type="FunFam" id="3.40.640.10:FF:000090">
    <property type="entry name" value="Pyridoxal phosphate-dependent aminotransferase"/>
    <property type="match status" value="1"/>
</dbReference>
<dbReference type="EC" id="2.6.1.102" evidence="8"/>
<evidence type="ECO:0000256" key="6">
    <source>
        <dbReference type="ARBA" id="ARBA00037999"/>
    </source>
</evidence>
<feature type="modified residue" description="N6-(pyridoxal phosphate)lysine" evidence="11">
    <location>
        <position position="197"/>
    </location>
</feature>
<evidence type="ECO:0000256" key="10">
    <source>
        <dbReference type="PIRSR" id="PIRSR000390-1"/>
    </source>
</evidence>
<dbReference type="OrthoDB" id="9768668at2"/>
<dbReference type="Gene3D" id="3.40.640.10">
    <property type="entry name" value="Type I PLP-dependent aspartate aminotransferase-like (Major domain)"/>
    <property type="match status" value="1"/>
</dbReference>
<evidence type="ECO:0000256" key="7">
    <source>
        <dbReference type="ARBA" id="ARBA00051587"/>
    </source>
</evidence>
<dbReference type="InterPro" id="IPR015421">
    <property type="entry name" value="PyrdxlP-dep_Trfase_major"/>
</dbReference>
<comment type="pathway">
    <text evidence="2">Bacterial outer membrane biogenesis; LPS O-antigen biosynthesis.</text>
</comment>
<dbReference type="GO" id="GO:0102933">
    <property type="term" value="F:GDP-4-dehydro-6-deoxy-D-mannose-4-aminotransferase activity"/>
    <property type="evidence" value="ECO:0007669"/>
    <property type="project" value="UniProtKB-EC"/>
</dbReference>
<accession>A0A3A5KUI2</accession>
<comment type="similarity">
    <text evidence="6 12">Belongs to the DegT/DnrJ/EryC1 family.</text>
</comment>
<evidence type="ECO:0000256" key="1">
    <source>
        <dbReference type="ARBA" id="ARBA00001933"/>
    </source>
</evidence>
<dbReference type="GO" id="GO:0000271">
    <property type="term" value="P:polysaccharide biosynthetic process"/>
    <property type="evidence" value="ECO:0007669"/>
    <property type="project" value="TreeGrafter"/>
</dbReference>
<sequence length="376" mass="41056">MKSAVLPEIFDEAKIGRTPVYQPYLVGNVSRYVNDCLDSGWISSRGEFVPKFETGFAEFVGANEATSVANGTVALHLALEALGIGSGDEVIVPTLTYVATVNTILQTGAKPVFVDSLADTLQMDPLATEQAVNPRTKAIMAVHLYGHPCDMASIVAICRRHDLLLIEDCAEAFGSQWNGQHVGNFGDAATYSFFGNKTITTGEGGMVVTRDPEIMRRCRRLKNQGVSSTREYWHDILAYNYRMTNIQAAIGLAQLEVASEILALKAQVAEAYRVGLAGLPLRTHDPVGSVTHSHWMCSVIVDRCQDRDPLRAHLADQEIETRPFFPPTHTLPHCRGEGEFPVAAGLSARGINLPSYPGLGQGQINRICAAIRSFWR</sequence>
<evidence type="ECO:0000256" key="8">
    <source>
        <dbReference type="ARBA" id="ARBA00066317"/>
    </source>
</evidence>
<evidence type="ECO:0000256" key="5">
    <source>
        <dbReference type="ARBA" id="ARBA00022898"/>
    </source>
</evidence>
<dbReference type="CDD" id="cd00616">
    <property type="entry name" value="AHBA_syn"/>
    <property type="match status" value="1"/>
</dbReference>
<name>A0A3A5KUI2_9HYPH</name>
<dbReference type="EMBL" id="QZWZ01000007">
    <property type="protein sequence ID" value="RJT40080.1"/>
    <property type="molecule type" value="Genomic_DNA"/>
</dbReference>
<evidence type="ECO:0000256" key="12">
    <source>
        <dbReference type="RuleBase" id="RU004508"/>
    </source>
</evidence>
<evidence type="ECO:0000256" key="11">
    <source>
        <dbReference type="PIRSR" id="PIRSR000390-2"/>
    </source>
</evidence>
<dbReference type="RefSeq" id="WP_120014293.1">
    <property type="nucleotide sequence ID" value="NZ_QZWZ01000007.1"/>
</dbReference>
<dbReference type="GO" id="GO:0030170">
    <property type="term" value="F:pyridoxal phosphate binding"/>
    <property type="evidence" value="ECO:0007669"/>
    <property type="project" value="TreeGrafter"/>
</dbReference>
<dbReference type="PIRSF" id="PIRSF000390">
    <property type="entry name" value="PLP_StrS"/>
    <property type="match status" value="1"/>
</dbReference>
<keyword evidence="3 13" id="KW-0032">Aminotransferase</keyword>
<comment type="cofactor">
    <cofactor evidence="1">
        <name>pyridoxal 5'-phosphate</name>
        <dbReference type="ChEBI" id="CHEBI:597326"/>
    </cofactor>
</comment>
<gene>
    <name evidence="13" type="ORF">D3227_11955</name>
</gene>
<proteinExistence type="inferred from homology"/>
<evidence type="ECO:0000313" key="13">
    <source>
        <dbReference type="EMBL" id="RJT40080.1"/>
    </source>
</evidence>
<organism evidence="13 14">
    <name type="scientific">Mesorhizobium waimense</name>
    <dbReference type="NCBI Taxonomy" id="1300307"/>
    <lineage>
        <taxon>Bacteria</taxon>
        <taxon>Pseudomonadati</taxon>
        <taxon>Pseudomonadota</taxon>
        <taxon>Alphaproteobacteria</taxon>
        <taxon>Hyphomicrobiales</taxon>
        <taxon>Phyllobacteriaceae</taxon>
        <taxon>Mesorhizobium</taxon>
    </lineage>
</organism>
<feature type="active site" description="Proton acceptor" evidence="10">
    <location>
        <position position="197"/>
    </location>
</feature>
<evidence type="ECO:0000256" key="2">
    <source>
        <dbReference type="ARBA" id="ARBA00005125"/>
    </source>
</evidence>
<dbReference type="AlphaFoldDB" id="A0A3A5KUI2"/>
<keyword evidence="4 13" id="KW-0808">Transferase</keyword>
<dbReference type="PANTHER" id="PTHR30244:SF34">
    <property type="entry name" value="DTDP-4-AMINO-4,6-DIDEOXYGALACTOSE TRANSAMINASE"/>
    <property type="match status" value="1"/>
</dbReference>
<evidence type="ECO:0000313" key="14">
    <source>
        <dbReference type="Proteomes" id="UP000272706"/>
    </source>
</evidence>
<protein>
    <recommendedName>
        <fullName evidence="9">GDP-perosamine synthase</fullName>
        <ecNumber evidence="8">2.6.1.102</ecNumber>
    </recommendedName>
</protein>
<dbReference type="PANTHER" id="PTHR30244">
    <property type="entry name" value="TRANSAMINASE"/>
    <property type="match status" value="1"/>
</dbReference>
<keyword evidence="5 11" id="KW-0663">Pyridoxal phosphate</keyword>
<comment type="catalytic activity">
    <reaction evidence="7">
        <text>GDP-alpha-D-perosamine + 2-oxoglutarate = GDP-4-dehydro-alpha-D-rhamnose + L-glutamate</text>
        <dbReference type="Rhea" id="RHEA:36779"/>
        <dbReference type="ChEBI" id="CHEBI:16810"/>
        <dbReference type="ChEBI" id="CHEBI:29985"/>
        <dbReference type="ChEBI" id="CHEBI:57964"/>
        <dbReference type="ChEBI" id="CHEBI:73996"/>
        <dbReference type="EC" id="2.6.1.102"/>
    </reaction>
</comment>
<evidence type="ECO:0000256" key="4">
    <source>
        <dbReference type="ARBA" id="ARBA00022679"/>
    </source>
</evidence>
<dbReference type="SUPFAM" id="SSF53383">
    <property type="entry name" value="PLP-dependent transferases"/>
    <property type="match status" value="1"/>
</dbReference>
<dbReference type="InterPro" id="IPR000653">
    <property type="entry name" value="DegT/StrS_aminotransferase"/>
</dbReference>
<dbReference type="InterPro" id="IPR015422">
    <property type="entry name" value="PyrdxlP-dep_Trfase_small"/>
</dbReference>
<comment type="caution">
    <text evidence="13">The sequence shown here is derived from an EMBL/GenBank/DDBJ whole genome shotgun (WGS) entry which is preliminary data.</text>
</comment>
<reference evidence="13 14" key="1">
    <citation type="submission" date="2018-09" db="EMBL/GenBank/DDBJ databases">
        <title>Mesorhizobium carmichaelinearum sp. nov. isolated from Carmichaelinea spp. root nodules in New Zealand.</title>
        <authorList>
            <person name="De Meyer S.E."/>
        </authorList>
    </citation>
    <scope>NUCLEOTIDE SEQUENCE [LARGE SCALE GENOMIC DNA]</scope>
    <source>
        <strain evidence="13 14">ICMP19557</strain>
    </source>
</reference>
<dbReference type="Proteomes" id="UP000272706">
    <property type="component" value="Unassembled WGS sequence"/>
</dbReference>